<dbReference type="HOGENOM" id="CLU_1561898_0_0_10"/>
<dbReference type="AlphaFoldDB" id="D7VQU2"/>
<proteinExistence type="predicted"/>
<keyword evidence="4" id="KW-1185">Reference proteome</keyword>
<keyword evidence="1" id="KW-0732">Signal</keyword>
<gene>
    <name evidence="3" type="ORF">HMPREF0766_13346</name>
</gene>
<protein>
    <recommendedName>
        <fullName evidence="2">YtkA-like domain-containing protein</fullName>
    </recommendedName>
</protein>
<comment type="caution">
    <text evidence="3">The sequence shown here is derived from an EMBL/GenBank/DDBJ whole genome shotgun (WGS) entry which is preliminary data.</text>
</comment>
<evidence type="ECO:0000313" key="3">
    <source>
        <dbReference type="EMBL" id="EFK56143.1"/>
    </source>
</evidence>
<dbReference type="PROSITE" id="PS51257">
    <property type="entry name" value="PROKAR_LIPOPROTEIN"/>
    <property type="match status" value="1"/>
</dbReference>
<sequence>MILRYSNNFQNMIKNNRKAGLLAMICLLLTLTYSCGDTTKSNNLRSENKPDTVNQTIDLSNVREAKYARTLATVTKDDGRVSVSCLLPAEVKTGSNPIRFVLHNTDKNNSPELEGYSIALEPYMPAMGHGSSGNKNAEGTGEGHYRGTVQLSMPGEWLIKAKLLKDGNVVSQDSLVFPVLVK</sequence>
<accession>D7VQU2</accession>
<feature type="domain" description="YtkA-like" evidence="2">
    <location>
        <begin position="87"/>
        <end position="160"/>
    </location>
</feature>
<evidence type="ECO:0000313" key="4">
    <source>
        <dbReference type="Proteomes" id="UP000006258"/>
    </source>
</evidence>
<evidence type="ECO:0000259" key="2">
    <source>
        <dbReference type="Pfam" id="PF13115"/>
    </source>
</evidence>
<dbReference type="STRING" id="525373.HMPREF0766_13346"/>
<dbReference type="InterPro" id="IPR032693">
    <property type="entry name" value="YtkA-like_dom"/>
</dbReference>
<dbReference type="Proteomes" id="UP000006258">
    <property type="component" value="Unassembled WGS sequence"/>
</dbReference>
<dbReference type="Pfam" id="PF13115">
    <property type="entry name" value="YtkA"/>
    <property type="match status" value="1"/>
</dbReference>
<reference evidence="3" key="1">
    <citation type="submission" date="2010-07" db="EMBL/GenBank/DDBJ databases">
        <authorList>
            <person name="Muzny D."/>
            <person name="Qin X."/>
            <person name="Buhay C."/>
            <person name="Dugan-Rocha S."/>
            <person name="Ding Y."/>
            <person name="Chen G."/>
            <person name="Hawes A."/>
            <person name="Holder M."/>
            <person name="Jhangiani S."/>
            <person name="Johnson A."/>
            <person name="Khan Z."/>
            <person name="Li Z."/>
            <person name="Liu W."/>
            <person name="Liu X."/>
            <person name="Perez L."/>
            <person name="Shen H."/>
            <person name="Wang Q."/>
            <person name="Watt J."/>
            <person name="Xi L."/>
            <person name="Xin Y."/>
            <person name="Zhou J."/>
            <person name="Deng J."/>
            <person name="Jiang H."/>
            <person name="Liu Y."/>
            <person name="Qu J."/>
            <person name="Song X.-Z."/>
            <person name="Zhang L."/>
            <person name="Villasana D."/>
            <person name="Johnson A."/>
            <person name="Liu J."/>
            <person name="Liyanage D."/>
            <person name="Lorensuhewa L."/>
            <person name="Robinson T."/>
            <person name="Song A."/>
            <person name="Song B.-B."/>
            <person name="Dinh H."/>
            <person name="Thornton R."/>
            <person name="Coyle M."/>
            <person name="Francisco L."/>
            <person name="Jackson L."/>
            <person name="Javaid M."/>
            <person name="Korchina V."/>
            <person name="Kovar C."/>
            <person name="Mata R."/>
            <person name="Mathew T."/>
            <person name="Ngo R."/>
            <person name="Nguyen L."/>
            <person name="Nguyen N."/>
            <person name="Okwuonu G."/>
            <person name="Ongeri F."/>
            <person name="Pham C."/>
            <person name="Simmons D."/>
            <person name="Wilczek-Boney K."/>
            <person name="Hale W."/>
            <person name="Jakkamsetti A."/>
            <person name="Pham P."/>
            <person name="Ruth R."/>
            <person name="San Lucas F."/>
            <person name="Warren J."/>
            <person name="Zhang J."/>
            <person name="Zhao Z."/>
            <person name="Zhou C."/>
            <person name="Zhu D."/>
            <person name="Lee S."/>
            <person name="Bess C."/>
            <person name="Blankenburg K."/>
            <person name="Forbes L."/>
            <person name="Fu Q."/>
            <person name="Gubbala S."/>
            <person name="Hirani K."/>
            <person name="Jayaseelan J.C."/>
            <person name="Lara F."/>
            <person name="Munidasa M."/>
            <person name="Palculict T."/>
            <person name="Patil S."/>
            <person name="Pu L.-L."/>
            <person name="Saada N."/>
            <person name="Tang L."/>
            <person name="Weissenberger G."/>
            <person name="Zhu Y."/>
            <person name="Hemphill L."/>
            <person name="Shang Y."/>
            <person name="Youmans B."/>
            <person name="Ayvaz T."/>
            <person name="Ross M."/>
            <person name="Santibanez J."/>
            <person name="Aqrawi P."/>
            <person name="Gross S."/>
            <person name="Joshi V."/>
            <person name="Fowler G."/>
            <person name="Nazareth L."/>
            <person name="Reid J."/>
            <person name="Worley K."/>
            <person name="Petrosino J."/>
            <person name="Highlander S."/>
            <person name="Gibbs R."/>
        </authorList>
    </citation>
    <scope>NUCLEOTIDE SEQUENCE [LARGE SCALE GENOMIC DNA]</scope>
    <source>
        <strain evidence="3">ATCC 33861</strain>
    </source>
</reference>
<feature type="chain" id="PRO_5003107452" description="YtkA-like domain-containing protein" evidence="1">
    <location>
        <begin position="37"/>
        <end position="182"/>
    </location>
</feature>
<organism evidence="3 4">
    <name type="scientific">Sphingobacterium spiritivorum ATCC 33861</name>
    <dbReference type="NCBI Taxonomy" id="525373"/>
    <lineage>
        <taxon>Bacteria</taxon>
        <taxon>Pseudomonadati</taxon>
        <taxon>Bacteroidota</taxon>
        <taxon>Sphingobacteriia</taxon>
        <taxon>Sphingobacteriales</taxon>
        <taxon>Sphingobacteriaceae</taxon>
        <taxon>Sphingobacterium</taxon>
    </lineage>
</organism>
<feature type="signal peptide" evidence="1">
    <location>
        <begin position="1"/>
        <end position="36"/>
    </location>
</feature>
<evidence type="ECO:0000256" key="1">
    <source>
        <dbReference type="SAM" id="SignalP"/>
    </source>
</evidence>
<dbReference type="EMBL" id="ACHA02000012">
    <property type="protein sequence ID" value="EFK56143.1"/>
    <property type="molecule type" value="Genomic_DNA"/>
</dbReference>
<name>D7VQU2_SPHSI</name>